<dbReference type="InterPro" id="IPR018510">
    <property type="entry name" value="DAP_epimerase_AS"/>
</dbReference>
<evidence type="ECO:0000256" key="3">
    <source>
        <dbReference type="ARBA" id="ARBA00013080"/>
    </source>
</evidence>
<keyword evidence="6 8" id="KW-0413">Isomerase</keyword>
<keyword evidence="8" id="KW-0963">Cytoplasm</keyword>
<feature type="binding site" evidence="8">
    <location>
        <begin position="224"/>
        <end position="225"/>
    </location>
    <ligand>
        <name>substrate</name>
    </ligand>
</feature>
<feature type="active site" description="Proton acceptor" evidence="8">
    <location>
        <position position="223"/>
    </location>
</feature>
<evidence type="ECO:0000256" key="5">
    <source>
        <dbReference type="ARBA" id="ARBA00023154"/>
    </source>
</evidence>
<keyword evidence="4 8" id="KW-0028">Amino-acid biosynthesis</keyword>
<sequence>MTGAASLRFSKMHGAGNDFVVLDLRGGLPAPTPALARALGDRHTGVGFDQLLTIEDPAQAGAVARYRIWNADGSAAQQCGNGARCVAAWLQRDGVASESMFVLEAPPGPVAVQSLGEGRYALALGVPRFEPADLPFRAEAAQDSYRFTLGGQDVVFGIASMGNPHAVVEVPDVDAADVAGLGPALQARAEFPEGVNVGFAQVLAPDRIRLRVFERGAGETLACGSGACAAVAVLARRGRIGRHVFVELPGGTLEITWPGDQSPVTMAGPTAFVFEGDFLLEQVE</sequence>
<comment type="catalytic activity">
    <reaction evidence="7 8">
        <text>(2S,6S)-2,6-diaminopimelate = meso-2,6-diaminopimelate</text>
        <dbReference type="Rhea" id="RHEA:15393"/>
        <dbReference type="ChEBI" id="CHEBI:57609"/>
        <dbReference type="ChEBI" id="CHEBI:57791"/>
        <dbReference type="EC" id="5.1.1.7"/>
    </reaction>
</comment>
<evidence type="ECO:0000256" key="6">
    <source>
        <dbReference type="ARBA" id="ARBA00023235"/>
    </source>
</evidence>
<feature type="binding site" evidence="8">
    <location>
        <position position="70"/>
    </location>
    <ligand>
        <name>substrate</name>
    </ligand>
</feature>
<evidence type="ECO:0000256" key="9">
    <source>
        <dbReference type="PROSITE-ProRule" id="PRU10125"/>
    </source>
</evidence>
<accession>A0ABQ1HIF7</accession>
<protein>
    <recommendedName>
        <fullName evidence="3 8">Diaminopimelate epimerase</fullName>
        <shortName evidence="8">DAP epimerase</shortName>
        <ecNumber evidence="3 8">5.1.1.7</ecNumber>
    </recommendedName>
    <alternativeName>
        <fullName evidence="8">PLP-independent amino acid racemase</fullName>
    </alternativeName>
</protein>
<evidence type="ECO:0000313" key="11">
    <source>
        <dbReference type="Proteomes" id="UP000623419"/>
    </source>
</evidence>
<keyword evidence="11" id="KW-1185">Reference proteome</keyword>
<comment type="caution">
    <text evidence="10">The sequence shown here is derived from an EMBL/GenBank/DDBJ whole genome shotgun (WGS) entry which is preliminary data.</text>
</comment>
<feature type="active site" description="Proton donor" evidence="8">
    <location>
        <position position="79"/>
    </location>
</feature>
<dbReference type="Pfam" id="PF01678">
    <property type="entry name" value="DAP_epimerase"/>
    <property type="match status" value="2"/>
</dbReference>
<evidence type="ECO:0000256" key="4">
    <source>
        <dbReference type="ARBA" id="ARBA00022605"/>
    </source>
</evidence>
<feature type="binding site" evidence="8">
    <location>
        <position position="196"/>
    </location>
    <ligand>
        <name>substrate</name>
    </ligand>
</feature>
<comment type="pathway">
    <text evidence="1 8">Amino-acid biosynthesis; L-lysine biosynthesis via DAP pathway; DL-2,6-diaminopimelate from LL-2,6-diaminopimelate: step 1/1.</text>
</comment>
<dbReference type="SUPFAM" id="SSF54506">
    <property type="entry name" value="Diaminopimelate epimerase-like"/>
    <property type="match status" value="1"/>
</dbReference>
<feature type="site" description="Could be important to modulate the pK values of the two catalytic cysteine residues" evidence="8">
    <location>
        <position position="165"/>
    </location>
</feature>
<feature type="site" description="Could be important to modulate the pK values of the two catalytic cysteine residues" evidence="8">
    <location>
        <position position="214"/>
    </location>
</feature>
<dbReference type="EMBL" id="BMKC01000002">
    <property type="protein sequence ID" value="GGA79117.1"/>
    <property type="molecule type" value="Genomic_DNA"/>
</dbReference>
<feature type="binding site" evidence="8">
    <location>
        <position position="17"/>
    </location>
    <ligand>
        <name>substrate</name>
    </ligand>
</feature>
<evidence type="ECO:0000313" key="10">
    <source>
        <dbReference type="EMBL" id="GGA79117.1"/>
    </source>
</evidence>
<evidence type="ECO:0000256" key="1">
    <source>
        <dbReference type="ARBA" id="ARBA00005196"/>
    </source>
</evidence>
<reference evidence="11" key="1">
    <citation type="journal article" date="2019" name="Int. J. Syst. Evol. Microbiol.">
        <title>The Global Catalogue of Microorganisms (GCM) 10K type strain sequencing project: providing services to taxonomists for standard genome sequencing and annotation.</title>
        <authorList>
            <consortium name="The Broad Institute Genomics Platform"/>
            <consortium name="The Broad Institute Genome Sequencing Center for Infectious Disease"/>
            <person name="Wu L."/>
            <person name="Ma J."/>
        </authorList>
    </citation>
    <scope>NUCLEOTIDE SEQUENCE [LARGE SCALE GENOMIC DNA]</scope>
    <source>
        <strain evidence="11">CGMCC 1.15905</strain>
    </source>
</reference>
<dbReference type="HAMAP" id="MF_00197">
    <property type="entry name" value="DAP_epimerase"/>
    <property type="match status" value="1"/>
</dbReference>
<evidence type="ECO:0000256" key="8">
    <source>
        <dbReference type="HAMAP-Rule" id="MF_00197"/>
    </source>
</evidence>
<keyword evidence="5 8" id="KW-0457">Lysine biosynthesis</keyword>
<proteinExistence type="inferred from homology"/>
<dbReference type="PROSITE" id="PS01326">
    <property type="entry name" value="DAP_EPIMERASE"/>
    <property type="match status" value="1"/>
</dbReference>
<dbReference type="PANTHER" id="PTHR31689:SF0">
    <property type="entry name" value="DIAMINOPIMELATE EPIMERASE"/>
    <property type="match status" value="1"/>
</dbReference>
<comment type="subcellular location">
    <subcellularLocation>
        <location evidence="8">Cytoplasm</location>
    </subcellularLocation>
</comment>
<comment type="function">
    <text evidence="8">Catalyzes the stereoinversion of LL-2,6-diaminopimelate (L,L-DAP) to meso-diaminopimelate (meso-DAP), a precursor of L-lysine and an essential component of the bacterial peptidoglycan.</text>
</comment>
<dbReference type="Proteomes" id="UP000623419">
    <property type="component" value="Unassembled WGS sequence"/>
</dbReference>
<comment type="similarity">
    <text evidence="2 8">Belongs to the diaminopimelate epimerase family.</text>
</comment>
<dbReference type="PANTHER" id="PTHR31689">
    <property type="entry name" value="DIAMINOPIMELATE EPIMERASE, CHLOROPLASTIC"/>
    <property type="match status" value="1"/>
</dbReference>
<dbReference type="Gene3D" id="3.10.310.10">
    <property type="entry name" value="Diaminopimelate Epimerase, Chain A, domain 1"/>
    <property type="match status" value="2"/>
</dbReference>
<feature type="binding site" evidence="8">
    <location>
        <position position="163"/>
    </location>
    <ligand>
        <name>substrate</name>
    </ligand>
</feature>
<feature type="binding site" evidence="8">
    <location>
        <begin position="214"/>
        <end position="215"/>
    </location>
    <ligand>
        <name>substrate</name>
    </ligand>
</feature>
<feature type="active site" evidence="9">
    <location>
        <position position="79"/>
    </location>
</feature>
<organism evidence="10 11">
    <name type="scientific">Arenimonas soli</name>
    <dbReference type="NCBI Taxonomy" id="2269504"/>
    <lineage>
        <taxon>Bacteria</taxon>
        <taxon>Pseudomonadati</taxon>
        <taxon>Pseudomonadota</taxon>
        <taxon>Gammaproteobacteria</taxon>
        <taxon>Lysobacterales</taxon>
        <taxon>Lysobacteraceae</taxon>
        <taxon>Arenimonas</taxon>
    </lineage>
</organism>
<dbReference type="InterPro" id="IPR001653">
    <property type="entry name" value="DAP_epimerase_DapF"/>
</dbReference>
<feature type="site" description="Important for dimerization" evidence="8">
    <location>
        <position position="274"/>
    </location>
</feature>
<dbReference type="RefSeq" id="WP_188663148.1">
    <property type="nucleotide sequence ID" value="NZ_BMKC01000002.1"/>
</dbReference>
<feature type="binding site" evidence="8">
    <location>
        <position position="50"/>
    </location>
    <ligand>
        <name>substrate</name>
    </ligand>
</feature>
<dbReference type="NCBIfam" id="TIGR00652">
    <property type="entry name" value="DapF"/>
    <property type="match status" value="1"/>
</dbReference>
<feature type="binding site" evidence="8">
    <location>
        <begin position="80"/>
        <end position="81"/>
    </location>
    <ligand>
        <name>substrate</name>
    </ligand>
</feature>
<gene>
    <name evidence="8 10" type="primary">dapF</name>
    <name evidence="10" type="ORF">GCM10011521_16680</name>
</gene>
<evidence type="ECO:0000256" key="7">
    <source>
        <dbReference type="ARBA" id="ARBA00051712"/>
    </source>
</evidence>
<evidence type="ECO:0000256" key="2">
    <source>
        <dbReference type="ARBA" id="ARBA00010219"/>
    </source>
</evidence>
<dbReference type="EC" id="5.1.1.7" evidence="3 8"/>
<comment type="subunit">
    <text evidence="8">Homodimer.</text>
</comment>
<name>A0ABQ1HIF7_9GAMM</name>